<comment type="caution">
    <text evidence="1">The sequence shown here is derived from an EMBL/GenBank/DDBJ whole genome shotgun (WGS) entry which is preliminary data.</text>
</comment>
<protein>
    <submittedName>
        <fullName evidence="1">Uncharacterized protein</fullName>
    </submittedName>
</protein>
<evidence type="ECO:0000313" key="1">
    <source>
        <dbReference type="EMBL" id="PON33189.1"/>
    </source>
</evidence>
<sequence>MVIPRARSSGAASISSYFLGALFPMEAKAMVRAAVRVVLPWSTWPIVPMLTCGFLRSNFPLAARTENDLRRRMEFPAGGESEVEERNGFEALVEEKRGEGFAASEVSVGLERERWRERVGAVDDDGDRDGIEGTLNGAPIMDAMAKTHSLTLS</sequence>
<dbReference type="OrthoDB" id="10374311at2759"/>
<accession>A0A2P5A9H6</accession>
<dbReference type="AlphaFoldDB" id="A0A2P5A9H6"/>
<proteinExistence type="predicted"/>
<dbReference type="EMBL" id="JXTC01001041">
    <property type="protein sequence ID" value="PON33189.1"/>
    <property type="molecule type" value="Genomic_DNA"/>
</dbReference>
<name>A0A2P5A9H6_TREOI</name>
<gene>
    <name evidence="1" type="ORF">TorRG33x02_355410</name>
</gene>
<keyword evidence="2" id="KW-1185">Reference proteome</keyword>
<organism evidence="1 2">
    <name type="scientific">Trema orientale</name>
    <name type="common">Charcoal tree</name>
    <name type="synonym">Celtis orientalis</name>
    <dbReference type="NCBI Taxonomy" id="63057"/>
    <lineage>
        <taxon>Eukaryota</taxon>
        <taxon>Viridiplantae</taxon>
        <taxon>Streptophyta</taxon>
        <taxon>Embryophyta</taxon>
        <taxon>Tracheophyta</taxon>
        <taxon>Spermatophyta</taxon>
        <taxon>Magnoliopsida</taxon>
        <taxon>eudicotyledons</taxon>
        <taxon>Gunneridae</taxon>
        <taxon>Pentapetalae</taxon>
        <taxon>rosids</taxon>
        <taxon>fabids</taxon>
        <taxon>Rosales</taxon>
        <taxon>Cannabaceae</taxon>
        <taxon>Trema</taxon>
    </lineage>
</organism>
<dbReference type="InParanoid" id="A0A2P5A9H6"/>
<evidence type="ECO:0000313" key="2">
    <source>
        <dbReference type="Proteomes" id="UP000237000"/>
    </source>
</evidence>
<reference evidence="2" key="1">
    <citation type="submission" date="2016-06" db="EMBL/GenBank/DDBJ databases">
        <title>Parallel loss of symbiosis genes in relatives of nitrogen-fixing non-legume Parasponia.</title>
        <authorList>
            <person name="Van Velzen R."/>
            <person name="Holmer R."/>
            <person name="Bu F."/>
            <person name="Rutten L."/>
            <person name="Van Zeijl A."/>
            <person name="Liu W."/>
            <person name="Santuari L."/>
            <person name="Cao Q."/>
            <person name="Sharma T."/>
            <person name="Shen D."/>
            <person name="Roswanjaya Y."/>
            <person name="Wardhani T."/>
            <person name="Kalhor M.S."/>
            <person name="Jansen J."/>
            <person name="Van den Hoogen J."/>
            <person name="Gungor B."/>
            <person name="Hartog M."/>
            <person name="Hontelez J."/>
            <person name="Verver J."/>
            <person name="Yang W.-C."/>
            <person name="Schijlen E."/>
            <person name="Repin R."/>
            <person name="Schilthuizen M."/>
            <person name="Schranz E."/>
            <person name="Heidstra R."/>
            <person name="Miyata K."/>
            <person name="Fedorova E."/>
            <person name="Kohlen W."/>
            <person name="Bisseling T."/>
            <person name="Smit S."/>
            <person name="Geurts R."/>
        </authorList>
    </citation>
    <scope>NUCLEOTIDE SEQUENCE [LARGE SCALE GENOMIC DNA]</scope>
    <source>
        <strain evidence="2">cv. RG33-2</strain>
    </source>
</reference>
<dbReference type="Proteomes" id="UP000237000">
    <property type="component" value="Unassembled WGS sequence"/>
</dbReference>